<keyword evidence="7" id="KW-1003">Cell membrane</keyword>
<dbReference type="AlphaFoldDB" id="A0AAV5DMX7"/>
<comment type="caution">
    <text evidence="8">The sequence shown here is derived from an EMBL/GenBank/DDBJ whole genome shotgun (WGS) entry which is preliminary data.</text>
</comment>
<dbReference type="PANTHER" id="PTHR10687">
    <property type="entry name" value="SECRETORY CARRIER-ASSOCIATED MEMBRANE PROTEIN SCAMP"/>
    <property type="match status" value="1"/>
</dbReference>
<dbReference type="Pfam" id="PF04144">
    <property type="entry name" value="SCAMP"/>
    <property type="match status" value="1"/>
</dbReference>
<keyword evidence="6 7" id="KW-0968">Cytoplasmic vesicle</keyword>
<evidence type="ECO:0000256" key="6">
    <source>
        <dbReference type="ARBA" id="ARBA00023329"/>
    </source>
</evidence>
<keyword evidence="4 7" id="KW-1133">Transmembrane helix</keyword>
<organism evidence="8 9">
    <name type="scientific">Eleusine coracana subsp. coracana</name>
    <dbReference type="NCBI Taxonomy" id="191504"/>
    <lineage>
        <taxon>Eukaryota</taxon>
        <taxon>Viridiplantae</taxon>
        <taxon>Streptophyta</taxon>
        <taxon>Embryophyta</taxon>
        <taxon>Tracheophyta</taxon>
        <taxon>Spermatophyta</taxon>
        <taxon>Magnoliopsida</taxon>
        <taxon>Liliopsida</taxon>
        <taxon>Poales</taxon>
        <taxon>Poaceae</taxon>
        <taxon>PACMAD clade</taxon>
        <taxon>Chloridoideae</taxon>
        <taxon>Cynodonteae</taxon>
        <taxon>Eleusininae</taxon>
        <taxon>Eleusine</taxon>
    </lineage>
</organism>
<dbReference type="GO" id="GO:0030658">
    <property type="term" value="C:transport vesicle membrane"/>
    <property type="evidence" value="ECO:0007669"/>
    <property type="project" value="UniProtKB-SubCell"/>
</dbReference>
<sequence length="146" mass="16759">MNRAGVTVEVKNWPVFFPIIHHDITNEIPIHAQKLQYTAFASWLGLIVCLIWNMFSVLIESVHSNGAKFLLIQSIIVTVHVSTLMYFLICRHCPFSPCCHLCNIWMSSFIYTVVQASLPCDEVTFHAIISSNCEHTMPYEYCSFEN</sequence>
<feature type="transmembrane region" description="Helical" evidence="7">
    <location>
        <begin position="70"/>
        <end position="89"/>
    </location>
</feature>
<comment type="similarity">
    <text evidence="2 7">Belongs to the SCAMP family.</text>
</comment>
<evidence type="ECO:0000313" key="9">
    <source>
        <dbReference type="Proteomes" id="UP001054889"/>
    </source>
</evidence>
<feature type="transmembrane region" description="Helical" evidence="7">
    <location>
        <begin position="40"/>
        <end position="58"/>
    </location>
</feature>
<comment type="caution">
    <text evidence="7">Lacks conserved residue(s) required for the propagation of feature annotation.</text>
</comment>
<evidence type="ECO:0000256" key="1">
    <source>
        <dbReference type="ARBA" id="ARBA00004003"/>
    </source>
</evidence>
<evidence type="ECO:0000313" key="8">
    <source>
        <dbReference type="EMBL" id="GJN12374.1"/>
    </source>
</evidence>
<evidence type="ECO:0000256" key="5">
    <source>
        <dbReference type="ARBA" id="ARBA00023136"/>
    </source>
</evidence>
<dbReference type="GO" id="GO:0055038">
    <property type="term" value="C:recycling endosome membrane"/>
    <property type="evidence" value="ECO:0007669"/>
    <property type="project" value="TreeGrafter"/>
</dbReference>
<comment type="function">
    <text evidence="1 7">Probably involved in membrane trafficking.</text>
</comment>
<keyword evidence="9" id="KW-1185">Reference proteome</keyword>
<dbReference type="PANTHER" id="PTHR10687:SF54">
    <property type="entry name" value="SECRETORY CARRIER-ASSOCIATED MEMBRANE PROTEIN"/>
    <property type="match status" value="1"/>
</dbReference>
<protein>
    <recommendedName>
        <fullName evidence="7">Secretory carrier-associated membrane protein</fullName>
        <shortName evidence="7">Secretory carrier membrane protein</shortName>
    </recommendedName>
</protein>
<evidence type="ECO:0000256" key="3">
    <source>
        <dbReference type="ARBA" id="ARBA00022692"/>
    </source>
</evidence>
<keyword evidence="5 7" id="KW-0472">Membrane</keyword>
<dbReference type="GO" id="GO:0032588">
    <property type="term" value="C:trans-Golgi network membrane"/>
    <property type="evidence" value="ECO:0007669"/>
    <property type="project" value="TreeGrafter"/>
</dbReference>
<keyword evidence="3 7" id="KW-0812">Transmembrane</keyword>
<keyword evidence="7" id="KW-0813">Transport</keyword>
<evidence type="ECO:0000256" key="2">
    <source>
        <dbReference type="ARBA" id="ARBA00010482"/>
    </source>
</evidence>
<dbReference type="GO" id="GO:0005886">
    <property type="term" value="C:plasma membrane"/>
    <property type="evidence" value="ECO:0007669"/>
    <property type="project" value="UniProtKB-SubCell"/>
</dbReference>
<dbReference type="EMBL" id="BQKI01000023">
    <property type="protein sequence ID" value="GJN12374.1"/>
    <property type="molecule type" value="Genomic_DNA"/>
</dbReference>
<accession>A0AAV5DMX7</accession>
<dbReference type="InterPro" id="IPR007273">
    <property type="entry name" value="SCAMP"/>
</dbReference>
<dbReference type="Proteomes" id="UP001054889">
    <property type="component" value="Unassembled WGS sequence"/>
</dbReference>
<dbReference type="GO" id="GO:0015031">
    <property type="term" value="P:protein transport"/>
    <property type="evidence" value="ECO:0007669"/>
    <property type="project" value="InterPro"/>
</dbReference>
<reference evidence="8" key="1">
    <citation type="journal article" date="2018" name="DNA Res.">
        <title>Multiple hybrid de novo genome assembly of finger millet, an orphan allotetraploid crop.</title>
        <authorList>
            <person name="Hatakeyama M."/>
            <person name="Aluri S."/>
            <person name="Balachadran M.T."/>
            <person name="Sivarajan S.R."/>
            <person name="Patrignani A."/>
            <person name="Gruter S."/>
            <person name="Poveda L."/>
            <person name="Shimizu-Inatsugi R."/>
            <person name="Baeten J."/>
            <person name="Francoijs K.J."/>
            <person name="Nataraja K.N."/>
            <person name="Reddy Y.A.N."/>
            <person name="Phadnis S."/>
            <person name="Ravikumar R.L."/>
            <person name="Schlapbach R."/>
            <person name="Sreeman S.M."/>
            <person name="Shimizu K.K."/>
        </authorList>
    </citation>
    <scope>NUCLEOTIDE SEQUENCE</scope>
</reference>
<proteinExistence type="inferred from homology"/>
<name>A0AAV5DMX7_ELECO</name>
<evidence type="ECO:0000256" key="4">
    <source>
        <dbReference type="ARBA" id="ARBA00022989"/>
    </source>
</evidence>
<reference evidence="8" key="2">
    <citation type="submission" date="2021-12" db="EMBL/GenBank/DDBJ databases">
        <title>Resequencing data analysis of finger millet.</title>
        <authorList>
            <person name="Hatakeyama M."/>
            <person name="Aluri S."/>
            <person name="Balachadran M.T."/>
            <person name="Sivarajan S.R."/>
            <person name="Poveda L."/>
            <person name="Shimizu-Inatsugi R."/>
            <person name="Schlapbach R."/>
            <person name="Sreeman S.M."/>
            <person name="Shimizu K.K."/>
        </authorList>
    </citation>
    <scope>NUCLEOTIDE SEQUENCE</scope>
</reference>
<comment type="subcellular location">
    <subcellularLocation>
        <location evidence="7">Cell membrane</location>
        <topology evidence="7">Multi-pass membrane protein</topology>
    </subcellularLocation>
    <subcellularLocation>
        <location evidence="7">Cytoplasmic vesicle</location>
        <location evidence="7">Secretory vesicle membrane</location>
        <topology evidence="7">Multi-pass membrane protein</topology>
    </subcellularLocation>
</comment>
<evidence type="ECO:0000256" key="7">
    <source>
        <dbReference type="RuleBase" id="RU363122"/>
    </source>
</evidence>
<gene>
    <name evidence="8" type="primary">ga30646</name>
    <name evidence="8" type="ORF">PR202_ga30646</name>
</gene>